<dbReference type="Proteomes" id="UP000250123">
    <property type="component" value="Chromosome SHEWBE"/>
</dbReference>
<reference evidence="2" key="1">
    <citation type="submission" date="2018-06" db="EMBL/GenBank/DDBJ databases">
        <authorList>
            <person name="Cea G.-C."/>
            <person name="William W."/>
        </authorList>
    </citation>
    <scope>NUCLEOTIDE SEQUENCE [LARGE SCALE GENOMIC DNA]</scope>
    <source>
        <strain evidence="2">DB21MT-2</strain>
    </source>
</reference>
<dbReference type="AlphaFoldDB" id="A0A330M4Q2"/>
<organism evidence="1 2">
    <name type="scientific">Shewanella benthica</name>
    <dbReference type="NCBI Taxonomy" id="43661"/>
    <lineage>
        <taxon>Bacteria</taxon>
        <taxon>Pseudomonadati</taxon>
        <taxon>Pseudomonadota</taxon>
        <taxon>Gammaproteobacteria</taxon>
        <taxon>Alteromonadales</taxon>
        <taxon>Shewanellaceae</taxon>
        <taxon>Shewanella</taxon>
    </lineage>
</organism>
<dbReference type="KEGG" id="sbk:SHEWBE_2962"/>
<protein>
    <submittedName>
        <fullName evidence="1">Uncharacterized protein</fullName>
    </submittedName>
</protein>
<proteinExistence type="predicted"/>
<name>A0A330M4Q2_9GAMM</name>
<gene>
    <name evidence="1" type="ORF">SHEWBE_2962</name>
</gene>
<evidence type="ECO:0000313" key="1">
    <source>
        <dbReference type="EMBL" id="SQH76925.1"/>
    </source>
</evidence>
<evidence type="ECO:0000313" key="2">
    <source>
        <dbReference type="Proteomes" id="UP000250123"/>
    </source>
</evidence>
<dbReference type="EMBL" id="LS483452">
    <property type="protein sequence ID" value="SQH76925.1"/>
    <property type="molecule type" value="Genomic_DNA"/>
</dbReference>
<sequence>MWIRGEQQGVSCQLKRAGTAGNVNAADISNQLIVDNQAARTAGTVALAETGKKRVNISANVSDAGEISIEQAITVIEV</sequence>
<accession>A0A330M4Q2</accession>
<dbReference type="RefSeq" id="WP_197713505.1">
    <property type="nucleotide sequence ID" value="NZ_LS483452.1"/>
</dbReference>